<evidence type="ECO:0000313" key="4">
    <source>
        <dbReference type="Proteomes" id="UP001207918"/>
    </source>
</evidence>
<keyword evidence="4" id="KW-1185">Reference proteome</keyword>
<sequence length="343" mass="38016">MRAIVNVANGGPKVLEVREKPDLTPNPNTLVIDVKASGLNFADILARKGQYPDGPSKPCVMGYEVSGIVGSVGEEVDDQWVGKEVFAMTKFKGQAEQVEVHPEQVFIKPSTLTFEQAAALPVNYLTAYVLLIVMGSLQSEESVLIHNVGGGVGLAALEIARHIGAQTYGTASRRKHEFLAERGLDHAIDYRNEDWYEVLMELTAGKGVELITDPLGGKEWKRSYKALRSTGRLGMFGISSASTNRKGGISGMWQMLKTVMQMPWYHPLPLLNKNRGVFGVNLGHLWHESQKARIWMQKLLDGVGEGWINPHVDATFSFDEVAEAHRYIEQRKNMGKVILVPHR</sequence>
<accession>A0ABT3PS36</accession>
<protein>
    <submittedName>
        <fullName evidence="3">Zinc-binding dehydrogenase</fullName>
    </submittedName>
</protein>
<dbReference type="SUPFAM" id="SSF51735">
    <property type="entry name" value="NAD(P)-binding Rossmann-fold domains"/>
    <property type="match status" value="1"/>
</dbReference>
<dbReference type="PANTHER" id="PTHR44054">
    <property type="entry name" value="SYNAPTIC VESICLE MEMBRANE PROTEIN VAT-1 HOMOLOG-LIKE"/>
    <property type="match status" value="1"/>
</dbReference>
<keyword evidence="1" id="KW-0560">Oxidoreductase</keyword>
<evidence type="ECO:0000313" key="3">
    <source>
        <dbReference type="EMBL" id="MCW9708645.1"/>
    </source>
</evidence>
<organism evidence="3 4">
    <name type="scientific">Fodinibius salsisoli</name>
    <dbReference type="NCBI Taxonomy" id="2820877"/>
    <lineage>
        <taxon>Bacteria</taxon>
        <taxon>Pseudomonadati</taxon>
        <taxon>Balneolota</taxon>
        <taxon>Balneolia</taxon>
        <taxon>Balneolales</taxon>
        <taxon>Balneolaceae</taxon>
        <taxon>Fodinibius</taxon>
    </lineage>
</organism>
<reference evidence="3 4" key="1">
    <citation type="submission" date="2021-03" db="EMBL/GenBank/DDBJ databases">
        <title>Aliifodinibius sp. nov., a new bacterium isolated from saline soil.</title>
        <authorList>
            <person name="Galisteo C."/>
            <person name="De La Haba R."/>
            <person name="Sanchez-Porro C."/>
            <person name="Ventosa A."/>
        </authorList>
    </citation>
    <scope>NUCLEOTIDE SEQUENCE [LARGE SCALE GENOMIC DNA]</scope>
    <source>
        <strain evidence="3 4">1BSP15-2V2</strain>
    </source>
</reference>
<dbReference type="InterPro" id="IPR011032">
    <property type="entry name" value="GroES-like_sf"/>
</dbReference>
<dbReference type="InterPro" id="IPR020843">
    <property type="entry name" value="ER"/>
</dbReference>
<evidence type="ECO:0000259" key="2">
    <source>
        <dbReference type="SMART" id="SM00829"/>
    </source>
</evidence>
<proteinExistence type="predicted"/>
<gene>
    <name evidence="3" type="ORF">J6I44_17420</name>
</gene>
<dbReference type="Pfam" id="PF08240">
    <property type="entry name" value="ADH_N"/>
    <property type="match status" value="1"/>
</dbReference>
<dbReference type="SMART" id="SM00829">
    <property type="entry name" value="PKS_ER"/>
    <property type="match status" value="1"/>
</dbReference>
<dbReference type="EMBL" id="JAGGJA010000015">
    <property type="protein sequence ID" value="MCW9708645.1"/>
    <property type="molecule type" value="Genomic_DNA"/>
</dbReference>
<dbReference type="Pfam" id="PF13602">
    <property type="entry name" value="ADH_zinc_N_2"/>
    <property type="match status" value="1"/>
</dbReference>
<dbReference type="InterPro" id="IPR052100">
    <property type="entry name" value="SV-ATPase_mito-regulator"/>
</dbReference>
<name>A0ABT3PS36_9BACT</name>
<evidence type="ECO:0000256" key="1">
    <source>
        <dbReference type="ARBA" id="ARBA00023002"/>
    </source>
</evidence>
<feature type="domain" description="Enoyl reductase (ER)" evidence="2">
    <location>
        <begin position="10"/>
        <end position="339"/>
    </location>
</feature>
<dbReference type="Gene3D" id="3.90.180.10">
    <property type="entry name" value="Medium-chain alcohol dehydrogenases, catalytic domain"/>
    <property type="match status" value="1"/>
</dbReference>
<dbReference type="InterPro" id="IPR036291">
    <property type="entry name" value="NAD(P)-bd_dom_sf"/>
</dbReference>
<comment type="caution">
    <text evidence="3">The sequence shown here is derived from an EMBL/GenBank/DDBJ whole genome shotgun (WGS) entry which is preliminary data.</text>
</comment>
<dbReference type="InterPro" id="IPR013154">
    <property type="entry name" value="ADH-like_N"/>
</dbReference>
<dbReference type="Proteomes" id="UP001207918">
    <property type="component" value="Unassembled WGS sequence"/>
</dbReference>
<dbReference type="Gene3D" id="3.40.50.720">
    <property type="entry name" value="NAD(P)-binding Rossmann-like Domain"/>
    <property type="match status" value="1"/>
</dbReference>
<dbReference type="SUPFAM" id="SSF50129">
    <property type="entry name" value="GroES-like"/>
    <property type="match status" value="1"/>
</dbReference>
<dbReference type="PANTHER" id="PTHR44054:SF1">
    <property type="entry name" value="SYNAPTIC VESICLE MEMBRANE PROTEIN VAT-1 HOMOLOG"/>
    <property type="match status" value="1"/>
</dbReference>
<dbReference type="RefSeq" id="WP_265767440.1">
    <property type="nucleotide sequence ID" value="NZ_JAGGJA010000015.1"/>
</dbReference>